<dbReference type="AlphaFoldDB" id="A0A7C4NUJ6"/>
<proteinExistence type="predicted"/>
<evidence type="ECO:0000256" key="1">
    <source>
        <dbReference type="SAM" id="MobiDB-lite"/>
    </source>
</evidence>
<organism evidence="3">
    <name type="scientific">Staphylothermus marinus</name>
    <dbReference type="NCBI Taxonomy" id="2280"/>
    <lineage>
        <taxon>Archaea</taxon>
        <taxon>Thermoproteota</taxon>
        <taxon>Thermoprotei</taxon>
        <taxon>Desulfurococcales</taxon>
        <taxon>Desulfurococcaceae</taxon>
        <taxon>Staphylothermus</taxon>
    </lineage>
</organism>
<reference evidence="3" key="1">
    <citation type="journal article" date="2020" name="mSystems">
        <title>Genome- and Community-Level Interaction Insights into Carbon Utilization and Element Cycling Functions of Hydrothermarchaeota in Hydrothermal Sediment.</title>
        <authorList>
            <person name="Zhou Z."/>
            <person name="Liu Y."/>
            <person name="Xu W."/>
            <person name="Pan J."/>
            <person name="Luo Z.H."/>
            <person name="Li M."/>
        </authorList>
    </citation>
    <scope>NUCLEOTIDE SEQUENCE [LARGE SCALE GENOMIC DNA]</scope>
    <source>
        <strain evidence="2">SpSt-638</strain>
        <strain evidence="3">SpSt-648</strain>
    </source>
</reference>
<sequence length="86" mass="10253">MDDKQSQVEFNKDFLKRIEYIEGFVKISRKWTMLIKGETSINDLKKTIEEAFKQREKVSVEKIKKKTAKKKVSRKKKSKSSRKSKK</sequence>
<dbReference type="EMBL" id="DTBE01000056">
    <property type="protein sequence ID" value="HGQ59485.1"/>
    <property type="molecule type" value="Genomic_DNA"/>
</dbReference>
<accession>A0A7C4NUJ6</accession>
<name>A0A7C4NUJ6_STAMA</name>
<feature type="region of interest" description="Disordered" evidence="1">
    <location>
        <begin position="63"/>
        <end position="86"/>
    </location>
</feature>
<protein>
    <submittedName>
        <fullName evidence="3">Uncharacterized protein</fullName>
    </submittedName>
</protein>
<dbReference type="EMBL" id="DTBP01000005">
    <property type="protein sequence ID" value="HGQ73514.1"/>
    <property type="molecule type" value="Genomic_DNA"/>
</dbReference>
<comment type="caution">
    <text evidence="3">The sequence shown here is derived from an EMBL/GenBank/DDBJ whole genome shotgun (WGS) entry which is preliminary data.</text>
</comment>
<evidence type="ECO:0000313" key="2">
    <source>
        <dbReference type="EMBL" id="HGQ59485.1"/>
    </source>
</evidence>
<evidence type="ECO:0000313" key="3">
    <source>
        <dbReference type="EMBL" id="HGQ73514.1"/>
    </source>
</evidence>
<gene>
    <name evidence="2" type="ORF">ENU09_02045</name>
    <name evidence="3" type="ORF">ENU20_00325</name>
</gene>